<evidence type="ECO:0000313" key="2">
    <source>
        <dbReference type="Proteomes" id="UP001345963"/>
    </source>
</evidence>
<reference evidence="1 2" key="1">
    <citation type="submission" date="2021-07" db="EMBL/GenBank/DDBJ databases">
        <authorList>
            <person name="Palmer J.M."/>
        </authorList>
    </citation>
    <scope>NUCLEOTIDE SEQUENCE [LARGE SCALE GENOMIC DNA]</scope>
    <source>
        <strain evidence="1 2">AT_MEX2019</strain>
        <tissue evidence="1">Muscle</tissue>
    </source>
</reference>
<organism evidence="1 2">
    <name type="scientific">Ataeniobius toweri</name>
    <dbReference type="NCBI Taxonomy" id="208326"/>
    <lineage>
        <taxon>Eukaryota</taxon>
        <taxon>Metazoa</taxon>
        <taxon>Chordata</taxon>
        <taxon>Craniata</taxon>
        <taxon>Vertebrata</taxon>
        <taxon>Euteleostomi</taxon>
        <taxon>Actinopterygii</taxon>
        <taxon>Neopterygii</taxon>
        <taxon>Teleostei</taxon>
        <taxon>Neoteleostei</taxon>
        <taxon>Acanthomorphata</taxon>
        <taxon>Ovalentaria</taxon>
        <taxon>Atherinomorphae</taxon>
        <taxon>Cyprinodontiformes</taxon>
        <taxon>Goodeidae</taxon>
        <taxon>Ataeniobius</taxon>
    </lineage>
</organism>
<protein>
    <submittedName>
        <fullName evidence="1">Uncharacterized protein</fullName>
    </submittedName>
</protein>
<accession>A0ABU7C1E3</accession>
<proteinExistence type="predicted"/>
<sequence>MSHCHIRFCYKSLITKRGSDDYSIQYWGLQAAWRSLIKKIQLFVYIHFPHSDYFINCPAFISSLPSPPNNQLLYPDQQTHHRSFVDSKDLLSPLKEPPFFDDWAAANFKVINLISDWLAAHQSPYQILRSDPSLFR</sequence>
<dbReference type="Proteomes" id="UP001345963">
    <property type="component" value="Unassembled WGS sequence"/>
</dbReference>
<comment type="caution">
    <text evidence="1">The sequence shown here is derived from an EMBL/GenBank/DDBJ whole genome shotgun (WGS) entry which is preliminary data.</text>
</comment>
<dbReference type="EMBL" id="JAHUTI010071358">
    <property type="protein sequence ID" value="MED6255583.1"/>
    <property type="molecule type" value="Genomic_DNA"/>
</dbReference>
<name>A0ABU7C1E3_9TELE</name>
<evidence type="ECO:0000313" key="1">
    <source>
        <dbReference type="EMBL" id="MED6255583.1"/>
    </source>
</evidence>
<keyword evidence="2" id="KW-1185">Reference proteome</keyword>
<gene>
    <name evidence="1" type="ORF">ATANTOWER_011647</name>
</gene>